<feature type="domain" description="VWFD" evidence="13">
    <location>
        <begin position="34"/>
        <end position="204"/>
    </location>
</feature>
<feature type="domain" description="VWFD" evidence="13">
    <location>
        <begin position="863"/>
        <end position="1027"/>
    </location>
</feature>
<dbReference type="PROSITE" id="PS01225">
    <property type="entry name" value="CTCK_2"/>
    <property type="match status" value="1"/>
</dbReference>
<dbReference type="Pfam" id="PF01826">
    <property type="entry name" value="TIL"/>
    <property type="match status" value="1"/>
</dbReference>
<feature type="region of interest" description="Disordered" evidence="9">
    <location>
        <begin position="2135"/>
        <end position="3237"/>
    </location>
</feature>
<comment type="caution">
    <text evidence="8">Lacks conserved residue(s) required for the propagation of feature annotation.</text>
</comment>
<dbReference type="Proteomes" id="UP000221080">
    <property type="component" value="Chromosome 14"/>
</dbReference>
<feature type="signal peptide" evidence="10">
    <location>
        <begin position="1"/>
        <end position="23"/>
    </location>
</feature>
<dbReference type="Pfam" id="PF13330">
    <property type="entry name" value="Mucin2_WxxW"/>
    <property type="match status" value="2"/>
</dbReference>
<dbReference type="GO" id="GO:0005576">
    <property type="term" value="C:extracellular region"/>
    <property type="evidence" value="ECO:0007669"/>
    <property type="project" value="UniProtKB-SubCell"/>
</dbReference>
<dbReference type="Pfam" id="PF08742">
    <property type="entry name" value="C8"/>
    <property type="match status" value="4"/>
</dbReference>
<feature type="region of interest" description="Disordered" evidence="9">
    <location>
        <begin position="1439"/>
        <end position="1527"/>
    </location>
</feature>
<dbReference type="InterPro" id="IPR025155">
    <property type="entry name" value="WxxW_domain"/>
</dbReference>
<proteinExistence type="predicted"/>
<evidence type="ECO:0000256" key="2">
    <source>
        <dbReference type="ARBA" id="ARBA00022525"/>
    </source>
</evidence>
<dbReference type="SMART" id="SM00832">
    <property type="entry name" value="C8"/>
    <property type="match status" value="4"/>
</dbReference>
<dbReference type="Pfam" id="PF25962">
    <property type="entry name" value="TIL_OTOGL_Mucin"/>
    <property type="match status" value="1"/>
</dbReference>
<feature type="domain" description="VWFC" evidence="12">
    <location>
        <begin position="3710"/>
        <end position="3778"/>
    </location>
</feature>
<keyword evidence="14" id="KW-1185">Reference proteome</keyword>
<sequence length="4069" mass="430333">MAWSISILCFLALAFTCGLQVNAVRVRKSNHVSNICSMWGNFHFKTFDGDVFQFQGTCEYNLVSDCHGPVQGFSVHVKRAETPGNPQIIRVLVTIGDVAIGLTKNMVMVNGEIVKLPHYVAGVMLEENSIYIKLYAKLGLSVTWNKDDALTLDLDPKYSNHTCGLCGDFNGVPVLNEFLSDGRVTGFIEFGNKHRIHNPNNFCEDPYEEFDNEENSVDKCQSFREDCSELLVDETWSLCRNVLSPEPYVQACTTDKCRSHPGDTEETTLCSTLSEYSRQCSHAGGSPPNWRTGTFCAVTCPFNMEYSESGSPCLDTCTHTDTSSLCEEHKMDGCFCPSGTVFDDISERGCIPQEQCQCQYQKNVFNPGEVLAKGDEECVCQQGRWICKSLSVPGVCAMEEGSHFTTFDGKEFTFHGNCYYVLSKDCVGSKFTILGQLIPCVAQHTDTCLKSIALLLNNDKGNALIFKDDGIVRHNGDVKLPYTTAEFTVFRPSSFHIMLQTTFGLQIQVQLVPLMQVYITLDKSFHTKTCGLCGNFNLVLSDELTSPQGVVEGTATSFGNSWKAQSNCPDRTESLDDPCSYNIDSESYAEHWCSKLKEKEDVFAKCHSTVNPENYYKRCKYSSCICEKSEDCLCAVFSSYVRACAAKGVFLQSWRDTVCEKYTKSCPDSQTFTYKLQQCQHTCESLSLERQGCSTDYVPVDGCACPEGLYESEDGVCVPMDKCPCYYNGAHIKPGKSINVNNEHCICTNGKLQCQSWRPHSKECQAPKVFFNCSTAGPDQHGLECAQTCAQKNVDCYLAECESGCQCPEGLLDDGRGHCVMEHQCPCKHDNHFYPSGYEIINGCNKCTCTYGKWDCNKDKCPGTCAIYGSGHYNTFDKTRFSFSGDCSYIAVQDKCGNKTGTFHVITENVPCGTTGTTCSKAVRIALGETKLELRDGEITDYGATTGNFNVKNVGLYLVIQTDIGLTVLWDKKMTVHIILQPQHMGEVCGLCGNFNGNGMDDFTTQGLHVSDVLEFANSWKVRSECPDAKPDFDTCLKTPNRHTWAEMQCSIIKSDTFKECHSKVELTPYFESCVKDSCACDTGGDCECFCTAVAAYAHACNGAGVCVDWRTPQICPVYCDYYNHYNECVWHYSACHTCYKTCENPDGSCTNPLTNMEGCYPRCPEDKPYFDEKNKICIDICDGCIINGTYYHPGEQIPSEIPCYSRYCDDNGKEIYVPITGCCSYNGTQYNESDVIYNVTDNMGTCYYAICKNSTVINGSYPCPTPLPSTTTESTTQSTTGPSTTTHTTHISTTTYTETSTSTQTSTLTPSTETSTQSTTTPVETTTVTKPCIPKCEWSDWINVDNPKTGGGNDFETYENITKSGKEICEHPEDIQCRCLQSPDMSLEEFVQETGQVVQCDVSFGLKCEEGKQTARPYKCFDYEIRVLCCEWCSTPTTTPTTTTTPVSSTTTEGSTTIQTGSTSTTGTTTKPTTTTVGPTTTTPKSSTTEGSTTIQTGSTSTTGTTTQPTSTPVFTTESSTSQTPVIVTRTSNVVNSSPQIILSTTESTTESTTTQPTTTRVVPTTTTHVSSTTTEGRTTIQTGSTSTTGTTTQPTTTTVGPTTTTPVSSTTTEGRTTIQTGSTSTTGTTTQPTTTTVGPTTTTPGSSTITEGRTTIQTGSTSTTETTTQPTTTTVGPTTTTHVSSTTTEGSTTIQTGSTSTTGTTTQPTTTTVGPTSTTAEGSTTIQTGSTSTTGTTTQPTTTTVGPTTPTPVSSTTTEGRTTIQTGSTSTTGTTTQPTTTTVGPTTTTPGSSTITEGRTTIQTGSTSTTETTTQPTTTTVGPTTTTPVSSTTAEGSTTIQTGSTSTTGTTTQPTTTTVGPTTTTTEGPSTTTHTTHISTETHTETFTSMHTSTLTPSTETSTQLTTTPVETTTTVTKPCIPKCEWSDWINVDNPKTGGGNDFETYENITKSGKEICEHPEDIQCRCLQSPDMSLEEFVQETGQVVQCDVSFGLKCEKRKQTARPYKCFDYEIRVLCCEWCSTPTTTPTTTTTPVSSTTTEGSTTVQTGSTSTTGTTTKPTTTTVGPTTTTPKSSTTEGSTTIQTGSTSTTGTTTQPTSTLVFTTESSTSQTPVIVTRTSNVVNSSPQIILSTTESTTESTTTQPTTTRVVPTTTTHVSSTTTEGRTTIQTGSTSTTGTTTQPTTTTVGLTTTTPVSSTTTEGSTTIQTGSTSTTGTTTQTTTITVGPTTTTPVSSTTTEGSTTIQTGSTSTTGTTTQPTTTTVGPTTTTPVSSTTTEGSTTIQTGSTSTTGTTTQPTTTTVGPTTTTPKSSTTTEGSTTIQTGSTSTTGTTTQPTPTTVGPTTTTTEGSTTIQTGPTSTTGTTTQPTTTTVGPTTTTPVSSTTTEGRTTIQTGSTSTTGTTTQPTTTTVGPTTTTPGSSTITEGRTTIQTGSTSTTETTTQPTTTTVGPTTTTPKSSTTTEGSTTIQTGSTSTTGTTTQPTPTTVGPKTTTTEGSTTIQTGPTSTTGTTTQPTTTTVGPTTTTPVSSTTTEGRTTIQTGSTSTTGTTTQPTTTTVGPTTTTPGSSTITEGRTTIQTGSTSTTETTTQPTTTTVGPTTTTHVSSTTTEGSTTIQTGSTSTTGTTTQPTTTTVGPTSTTAEGSTTIQTGSTYTTGTTTQPTTTTVGPTTTTPVSSTTTEGSTTIQTGSTSTTGTTTQPTPTTVGPTTTTTEGSTTIQTGPTSTTGTTTQPATTTVGPTTTTPVSSTTTEGRTTIQTGSTSTTGTTTQPTTTTVGPTTTTPGSSTITEGRTTIQTGSTSTTGTTTQPTTTTVGPTTTTPKSSTTTEGSTTIQTGSTSTTGTTTQPTPTTVGPTTTTTEGSTTIQTGPTSTTGTTTQPTTTTVGPTTTTPVSSTTTEGRTTIQTGSTSTTGTTTQPTTTTVGPTTTTPGSSTTTEGSTTIQTGSTSTTGTTTQPTPTTVGPTSTTAEGSTTIQTGSTSTTGTTTQPTTTTVGPTTTTPVSSTTTEGSTTIQTGSTSTTGTTTQPTTTTVGPTTTTPKSSTTTEGSTTIQTGSTSTTGTTTQPTPTTVGPTTTTTEGSTTIQTGPTSTTGTTTQPTTTTVGPTTTTPVSSTTTEGRTTIQTGSTSTTGTTTQPTTTTVGPTTTTPVSSTTAEGSTTIQTGSTSTTGTTTQPTTTTVGPTSTTAEGSTTIQTGSTSTTGTTTQPTTTTVGPTTTTPVSSTTTEGSTTIQTGSTSTTGTTTKTTTATTVLTPTTECFCIINGTHYRPGATIFENKYIGSGICLTMICKDSCVIHNTTGVCPTTKSPVTLTTKPPVTTTKPPGKNCEEWGVTENETFTICNCTMARCIENNTIEIIPYECKPLENITCSNGKKPVEAYDEYYCCKERACDCFCEGWGDPHYITFDGLFYSHQGACTYVLMKEIKPKHHLTIYIDNVNCDPEESVSCPRSIIVSYNNLMITLKNHNLIGAAKLEALLEQSALTLPFTRNGVNVVTSGLSLILRIPHLGVVVMFGVTGFSVELPFQHFGNNTQGHCGTCNNIKEDDCMLPDGKLVDSCAVMADQWQATELNINTECKQPPTERPVKPCPINPVCELMKSEVFSECHPHVSPENFLTGCQFDSCHMTNPAVVCTSLWTYARVCSEYGICINWRNHTDLCAPGCPADKVYRACGPPEPPTCKDTPGDNILNMTTEGCFCPDGTQLFSKESDVCVDKCGCLDPSGQGREFGEKFQYGCQDCVCDKASASIKCKPKQCSNNQITCSEPGFIVVNATDPSDACCTILTCRCESSTCPSIKNWCPIGFAPVAKVPEGKCCPEFTCEPKNVCVHKGLEYEPGTSIPVVDCQNCSCTHDLDPNTQLRKIRCVVVTCNEKCEPGYKYVESNTAECCGKCVKIKCVLNYNGTIHVLESGKEWTPLHNPCETFTCTKTNGEYLVTKYNIHCPPFNLNDCQPGTVLLSANRCCKECVPKDTGCKVQTTIDHIIHNNCWSKVKVEQTHCQGHCNSYSKYSDLGSSTCSCCQASRTSNRTVSLDCQNGHSVTHTYFHVDACSCDQTKCLSVQDTQTHKGDTRKRRSFRHP</sequence>
<dbReference type="PROSITE" id="PS50184">
    <property type="entry name" value="VWFC_2"/>
    <property type="match status" value="2"/>
</dbReference>
<keyword evidence="5" id="KW-0186">Copper</keyword>
<evidence type="ECO:0000256" key="9">
    <source>
        <dbReference type="SAM" id="MobiDB-lite"/>
    </source>
</evidence>
<dbReference type="PROSITE" id="PS01185">
    <property type="entry name" value="CTCK_1"/>
    <property type="match status" value="1"/>
</dbReference>
<dbReference type="SMART" id="SM00216">
    <property type="entry name" value="VWD"/>
    <property type="match status" value="4"/>
</dbReference>
<feature type="domain" description="VWFD" evidence="13">
    <location>
        <begin position="3386"/>
        <end position="3570"/>
    </location>
</feature>
<keyword evidence="4" id="KW-0677">Repeat</keyword>
<dbReference type="GeneID" id="108274764"/>
<reference evidence="14" key="1">
    <citation type="journal article" date="2016" name="Nat. Commun.">
        <title>The channel catfish genome sequence provides insights into the evolution of scale formation in teleosts.</title>
        <authorList>
            <person name="Liu Z."/>
            <person name="Liu S."/>
            <person name="Yao J."/>
            <person name="Bao L."/>
            <person name="Zhang J."/>
            <person name="Li Y."/>
            <person name="Jiang C."/>
            <person name="Sun L."/>
            <person name="Wang R."/>
            <person name="Zhang Y."/>
            <person name="Zhou T."/>
            <person name="Zeng Q."/>
            <person name="Fu Q."/>
            <person name="Gao S."/>
            <person name="Li N."/>
            <person name="Koren S."/>
            <person name="Jiang Y."/>
            <person name="Zimin A."/>
            <person name="Xu P."/>
            <person name="Phillippy A.M."/>
            <person name="Geng X."/>
            <person name="Song L."/>
            <person name="Sun F."/>
            <person name="Li C."/>
            <person name="Wang X."/>
            <person name="Chen A."/>
            <person name="Jin Y."/>
            <person name="Yuan Z."/>
            <person name="Yang Y."/>
            <person name="Tan S."/>
            <person name="Peatman E."/>
            <person name="Lu J."/>
            <person name="Qin Z."/>
            <person name="Dunham R."/>
            <person name="Li Z."/>
            <person name="Sonstegard T."/>
            <person name="Feng J."/>
            <person name="Danzmann R.G."/>
            <person name="Schroeder S."/>
            <person name="Scheffler B."/>
            <person name="Duke M.V."/>
            <person name="Ballard L."/>
            <person name="Kucuktas H."/>
            <person name="Kaltenboeck L."/>
            <person name="Liu H."/>
            <person name="Armbruster J."/>
            <person name="Xie Y."/>
            <person name="Kirby M.L."/>
            <person name="Tian Y."/>
            <person name="Flanagan M.E."/>
            <person name="Mu W."/>
            <person name="Waldbieser G.C."/>
        </authorList>
    </citation>
    <scope>NUCLEOTIDE SEQUENCE [LARGE SCALE GENOMIC DNA]</scope>
    <source>
        <strain evidence="14">SDA103</strain>
    </source>
</reference>
<evidence type="ECO:0000259" key="11">
    <source>
        <dbReference type="PROSITE" id="PS01225"/>
    </source>
</evidence>
<keyword evidence="2" id="KW-0964">Secreted</keyword>
<reference evidence="15" key="2">
    <citation type="submission" date="2025-08" db="UniProtKB">
        <authorList>
            <consortium name="RefSeq"/>
        </authorList>
    </citation>
    <scope>IDENTIFICATION</scope>
    <source>
        <tissue evidence="15">Blood</tissue>
    </source>
</reference>
<comment type="subcellular location">
    <subcellularLocation>
        <location evidence="1">Secreted</location>
    </subcellularLocation>
</comment>
<dbReference type="InterPro" id="IPR002919">
    <property type="entry name" value="TIL_dom"/>
</dbReference>
<gene>
    <name evidence="15" type="primary">LOC108274764</name>
</gene>
<dbReference type="InterPro" id="IPR014853">
    <property type="entry name" value="VWF/SSPO/ZAN-like_Cys-rich_dom"/>
</dbReference>
<dbReference type="InterPro" id="IPR006207">
    <property type="entry name" value="Cys_knot_C"/>
</dbReference>
<organism evidence="14 15">
    <name type="scientific">Ictalurus punctatus</name>
    <name type="common">Channel catfish</name>
    <name type="synonym">Silurus punctatus</name>
    <dbReference type="NCBI Taxonomy" id="7998"/>
    <lineage>
        <taxon>Eukaryota</taxon>
        <taxon>Metazoa</taxon>
        <taxon>Chordata</taxon>
        <taxon>Craniata</taxon>
        <taxon>Vertebrata</taxon>
        <taxon>Euteleostomi</taxon>
        <taxon>Actinopterygii</taxon>
        <taxon>Neopterygii</taxon>
        <taxon>Teleostei</taxon>
        <taxon>Ostariophysi</taxon>
        <taxon>Siluriformes</taxon>
        <taxon>Ictaluridae</taxon>
        <taxon>Ictalurus</taxon>
    </lineage>
</organism>
<dbReference type="PANTHER" id="PTHR11339">
    <property type="entry name" value="EXTRACELLULAR MATRIX GLYCOPROTEIN RELATED"/>
    <property type="match status" value="1"/>
</dbReference>
<dbReference type="Gene3D" id="2.10.25.10">
    <property type="entry name" value="Laminin"/>
    <property type="match status" value="4"/>
</dbReference>
<dbReference type="CDD" id="cd19941">
    <property type="entry name" value="TIL"/>
    <property type="match status" value="4"/>
</dbReference>
<dbReference type="PROSITE" id="PS51233">
    <property type="entry name" value="VWFD"/>
    <property type="match status" value="4"/>
</dbReference>
<evidence type="ECO:0000256" key="6">
    <source>
        <dbReference type="ARBA" id="ARBA00023157"/>
    </source>
</evidence>
<evidence type="ECO:0000313" key="15">
    <source>
        <dbReference type="RefSeq" id="XP_053541529.1"/>
    </source>
</evidence>
<evidence type="ECO:0000256" key="1">
    <source>
        <dbReference type="ARBA" id="ARBA00004613"/>
    </source>
</evidence>
<dbReference type="PROSITE" id="PS01208">
    <property type="entry name" value="VWFC_1"/>
    <property type="match status" value="1"/>
</dbReference>
<dbReference type="FunFam" id="2.10.25.10:FF:000674">
    <property type="entry name" value="Mucin-2"/>
    <property type="match status" value="1"/>
</dbReference>
<accession>A0A9F7TLF7</accession>
<feature type="domain" description="CTCK" evidence="11">
    <location>
        <begin position="3957"/>
        <end position="4048"/>
    </location>
</feature>
<dbReference type="InterPro" id="IPR001846">
    <property type="entry name" value="VWF_type-D"/>
</dbReference>
<dbReference type="KEGG" id="ipu:108274764"/>
<feature type="domain" description="VWFC" evidence="12">
    <location>
        <begin position="3816"/>
        <end position="3884"/>
    </location>
</feature>
<dbReference type="InterPro" id="IPR050780">
    <property type="entry name" value="Mucin_vWF_Thrombospondin_sf"/>
</dbReference>
<dbReference type="SMART" id="SM00215">
    <property type="entry name" value="VWC_out"/>
    <property type="match status" value="2"/>
</dbReference>
<dbReference type="InterPro" id="IPR036084">
    <property type="entry name" value="Ser_inhib-like_sf"/>
</dbReference>
<evidence type="ECO:0000256" key="4">
    <source>
        <dbReference type="ARBA" id="ARBA00022737"/>
    </source>
</evidence>
<dbReference type="FunFam" id="2.10.25.10:FF:000153">
    <property type="entry name" value="MUC5B isoform 1"/>
    <property type="match status" value="1"/>
</dbReference>
<feature type="region of interest" description="Disordered" evidence="9">
    <location>
        <begin position="2028"/>
        <end position="2100"/>
    </location>
</feature>
<dbReference type="InterPro" id="IPR058753">
    <property type="entry name" value="TIL_OTOGL_Mucin"/>
</dbReference>
<evidence type="ECO:0000259" key="13">
    <source>
        <dbReference type="PROSITE" id="PS51233"/>
    </source>
</evidence>
<protein>
    <submittedName>
        <fullName evidence="15">Mucin-2</fullName>
    </submittedName>
</protein>
<evidence type="ECO:0000256" key="5">
    <source>
        <dbReference type="ARBA" id="ARBA00023008"/>
    </source>
</evidence>
<dbReference type="PANTHER" id="PTHR11339:SF371">
    <property type="entry name" value="MUCIN-2"/>
    <property type="match status" value="1"/>
</dbReference>
<evidence type="ECO:0000256" key="7">
    <source>
        <dbReference type="ARBA" id="ARBA00023180"/>
    </source>
</evidence>
<dbReference type="OrthoDB" id="160294at2759"/>
<dbReference type="SMART" id="SM00214">
    <property type="entry name" value="VWC"/>
    <property type="match status" value="3"/>
</dbReference>
<feature type="region of interest" description="Disordered" evidence="9">
    <location>
        <begin position="1546"/>
        <end position="1914"/>
    </location>
</feature>
<keyword evidence="6" id="KW-1015">Disulfide bond</keyword>
<dbReference type="SMART" id="SM00041">
    <property type="entry name" value="CT"/>
    <property type="match status" value="1"/>
</dbReference>
<dbReference type="InterPro" id="IPR001007">
    <property type="entry name" value="VWF_dom"/>
</dbReference>
<dbReference type="RefSeq" id="XP_053541529.1">
    <property type="nucleotide sequence ID" value="XM_053685554.1"/>
</dbReference>
<evidence type="ECO:0000259" key="12">
    <source>
        <dbReference type="PROSITE" id="PS50184"/>
    </source>
</evidence>
<keyword evidence="3 10" id="KW-0732">Signal</keyword>
<evidence type="ECO:0000256" key="8">
    <source>
        <dbReference type="PROSITE-ProRule" id="PRU00039"/>
    </source>
</evidence>
<evidence type="ECO:0000313" key="14">
    <source>
        <dbReference type="Proteomes" id="UP000221080"/>
    </source>
</evidence>
<evidence type="ECO:0000256" key="10">
    <source>
        <dbReference type="SAM" id="SignalP"/>
    </source>
</evidence>
<feature type="region of interest" description="Disordered" evidence="9">
    <location>
        <begin position="1269"/>
        <end position="1326"/>
    </location>
</feature>
<dbReference type="SUPFAM" id="SSF57567">
    <property type="entry name" value="Serine protease inhibitors"/>
    <property type="match status" value="4"/>
</dbReference>
<keyword evidence="7" id="KW-0325">Glycoprotein</keyword>
<dbReference type="Pfam" id="PF00094">
    <property type="entry name" value="VWD"/>
    <property type="match status" value="4"/>
</dbReference>
<evidence type="ECO:0000256" key="3">
    <source>
        <dbReference type="ARBA" id="ARBA00022729"/>
    </source>
</evidence>
<feature type="chain" id="PRO_5039891734" evidence="10">
    <location>
        <begin position="24"/>
        <end position="4069"/>
    </location>
</feature>
<name>A0A9F7TLF7_ICTPU</name>
<feature type="compositionally biased region" description="Low complexity" evidence="9">
    <location>
        <begin position="1439"/>
        <end position="1518"/>
    </location>
</feature>
<feature type="domain" description="VWFD" evidence="13">
    <location>
        <begin position="394"/>
        <end position="569"/>
    </location>
</feature>